<evidence type="ECO:0000256" key="2">
    <source>
        <dbReference type="ARBA" id="ARBA00022823"/>
    </source>
</evidence>
<comment type="function">
    <text evidence="3">The glycine cleavage system catalyzes the degradation of glycine. The H protein shuttles the methylamine group of glycine from the P protein to the T protein.</text>
</comment>
<evidence type="ECO:0000256" key="3">
    <source>
        <dbReference type="HAMAP-Rule" id="MF_00272"/>
    </source>
</evidence>
<dbReference type="GO" id="GO:0009249">
    <property type="term" value="P:protein lipoylation"/>
    <property type="evidence" value="ECO:0007669"/>
    <property type="project" value="TreeGrafter"/>
</dbReference>
<protein>
    <recommendedName>
        <fullName evidence="3">Glycine cleavage system H protein</fullName>
    </recommendedName>
</protein>
<comment type="subunit">
    <text evidence="3">The glycine cleavage system is composed of four proteins: P, T, L and H.</text>
</comment>
<evidence type="ECO:0000259" key="5">
    <source>
        <dbReference type="PROSITE" id="PS50968"/>
    </source>
</evidence>
<comment type="similarity">
    <text evidence="1 3">Belongs to the GcvH family.</text>
</comment>
<dbReference type="GO" id="GO:0005829">
    <property type="term" value="C:cytosol"/>
    <property type="evidence" value="ECO:0007669"/>
    <property type="project" value="TreeGrafter"/>
</dbReference>
<dbReference type="InterPro" id="IPR011053">
    <property type="entry name" value="Single_hybrid_motif"/>
</dbReference>
<dbReference type="InterPro" id="IPR002930">
    <property type="entry name" value="GCV_H"/>
</dbReference>
<feature type="modified residue" description="N6-lipoyllysine" evidence="3 4">
    <location>
        <position position="60"/>
    </location>
</feature>
<dbReference type="Gene3D" id="2.40.50.100">
    <property type="match status" value="1"/>
</dbReference>
<dbReference type="InterPro" id="IPR017453">
    <property type="entry name" value="GCV_H_sub"/>
</dbReference>
<feature type="domain" description="Lipoyl-binding" evidence="5">
    <location>
        <begin position="19"/>
        <end position="101"/>
    </location>
</feature>
<dbReference type="NCBIfam" id="TIGR00527">
    <property type="entry name" value="gcvH"/>
    <property type="match status" value="1"/>
</dbReference>
<evidence type="ECO:0000256" key="1">
    <source>
        <dbReference type="ARBA" id="ARBA00009249"/>
    </source>
</evidence>
<dbReference type="RefSeq" id="WP_160551958.1">
    <property type="nucleotide sequence ID" value="NZ_CP047650.1"/>
</dbReference>
<evidence type="ECO:0000313" key="6">
    <source>
        <dbReference type="EMBL" id="QHI98441.1"/>
    </source>
</evidence>
<sequence length="124" mass="13117">MTVKFSREHQWIDSSDTSAARVGITPFAQDTLGDIVFVDLPAVGKRFAQGEVAAVVESVKTAADVFMPAAGEIVAINEALRDDPALANTDPLGAAWFFTVKLSDPAELDGLLDAAAYEAFSKDA</sequence>
<dbReference type="GO" id="GO:0019464">
    <property type="term" value="P:glycine decarboxylation via glycine cleavage system"/>
    <property type="evidence" value="ECO:0007669"/>
    <property type="project" value="UniProtKB-UniRule"/>
</dbReference>
<dbReference type="NCBIfam" id="NF002270">
    <property type="entry name" value="PRK01202.1"/>
    <property type="match status" value="1"/>
</dbReference>
<dbReference type="InterPro" id="IPR000089">
    <property type="entry name" value="Biotin_lipoyl"/>
</dbReference>
<organism evidence="6 7">
    <name type="scientific">Xylophilus rhododendri</name>
    <dbReference type="NCBI Taxonomy" id="2697032"/>
    <lineage>
        <taxon>Bacteria</taxon>
        <taxon>Pseudomonadati</taxon>
        <taxon>Pseudomonadota</taxon>
        <taxon>Betaproteobacteria</taxon>
        <taxon>Burkholderiales</taxon>
        <taxon>Xylophilus</taxon>
    </lineage>
</organism>
<dbReference type="PANTHER" id="PTHR11715:SF3">
    <property type="entry name" value="GLYCINE CLEAVAGE SYSTEM H PROTEIN-RELATED"/>
    <property type="match status" value="1"/>
</dbReference>
<reference evidence="6 7" key="1">
    <citation type="submission" date="2020-01" db="EMBL/GenBank/DDBJ databases">
        <title>Genome sequencing of strain KACC 21265.</title>
        <authorList>
            <person name="Heo J."/>
            <person name="Kim S.-J."/>
            <person name="Kim J.-S."/>
            <person name="Hong S.-B."/>
            <person name="Kwon S.-W."/>
        </authorList>
    </citation>
    <scope>NUCLEOTIDE SEQUENCE [LARGE SCALE GENOMIC DNA]</scope>
    <source>
        <strain evidence="6 7">KACC 21265</strain>
    </source>
</reference>
<comment type="cofactor">
    <cofactor evidence="3">
        <name>(R)-lipoate</name>
        <dbReference type="ChEBI" id="CHEBI:83088"/>
    </cofactor>
    <text evidence="3">Binds 1 lipoyl cofactor covalently.</text>
</comment>
<keyword evidence="7" id="KW-1185">Reference proteome</keyword>
<dbReference type="PANTHER" id="PTHR11715">
    <property type="entry name" value="GLYCINE CLEAVAGE SYSTEM H PROTEIN"/>
    <property type="match status" value="1"/>
</dbReference>
<dbReference type="InterPro" id="IPR033753">
    <property type="entry name" value="GCV_H/Fam206"/>
</dbReference>
<dbReference type="EMBL" id="CP047650">
    <property type="protein sequence ID" value="QHI98441.1"/>
    <property type="molecule type" value="Genomic_DNA"/>
</dbReference>
<dbReference type="KEGG" id="xyk:GT347_10805"/>
<dbReference type="PROSITE" id="PS00189">
    <property type="entry name" value="LIPOYL"/>
    <property type="match status" value="1"/>
</dbReference>
<dbReference type="SUPFAM" id="SSF51230">
    <property type="entry name" value="Single hybrid motif"/>
    <property type="match status" value="1"/>
</dbReference>
<dbReference type="Proteomes" id="UP000464787">
    <property type="component" value="Chromosome"/>
</dbReference>
<evidence type="ECO:0000313" key="7">
    <source>
        <dbReference type="Proteomes" id="UP000464787"/>
    </source>
</evidence>
<dbReference type="GO" id="GO:0005960">
    <property type="term" value="C:glycine cleavage complex"/>
    <property type="evidence" value="ECO:0007669"/>
    <property type="project" value="InterPro"/>
</dbReference>
<name>A0A857J618_9BURK</name>
<dbReference type="AlphaFoldDB" id="A0A857J618"/>
<dbReference type="HAMAP" id="MF_00272">
    <property type="entry name" value="GcvH"/>
    <property type="match status" value="1"/>
</dbReference>
<proteinExistence type="inferred from homology"/>
<evidence type="ECO:0000256" key="4">
    <source>
        <dbReference type="PIRSR" id="PIRSR617453-50"/>
    </source>
</evidence>
<keyword evidence="2 3" id="KW-0450">Lipoyl</keyword>
<dbReference type="InterPro" id="IPR003016">
    <property type="entry name" value="2-oxoA_DH_lipoyl-BS"/>
</dbReference>
<accession>A0A857J618</accession>
<dbReference type="CDD" id="cd06848">
    <property type="entry name" value="GCS_H"/>
    <property type="match status" value="1"/>
</dbReference>
<dbReference type="PROSITE" id="PS50968">
    <property type="entry name" value="BIOTINYL_LIPOYL"/>
    <property type="match status" value="1"/>
</dbReference>
<dbReference type="Pfam" id="PF01597">
    <property type="entry name" value="GCV_H"/>
    <property type="match status" value="1"/>
</dbReference>
<gene>
    <name evidence="3 6" type="primary">gcvH</name>
    <name evidence="6" type="ORF">GT347_10805</name>
</gene>